<dbReference type="InterPro" id="IPR047575">
    <property type="entry name" value="Sm"/>
</dbReference>
<dbReference type="SMART" id="SM00651">
    <property type="entry name" value="Sm"/>
    <property type="match status" value="1"/>
</dbReference>
<dbReference type="OrthoDB" id="274944at2759"/>
<dbReference type="GO" id="GO:0003723">
    <property type="term" value="F:RNA binding"/>
    <property type="evidence" value="ECO:0007669"/>
    <property type="project" value="InterPro"/>
</dbReference>
<dbReference type="EMBL" id="MTSL01000050">
    <property type="protein sequence ID" value="PJF19630.1"/>
    <property type="molecule type" value="Genomic_DNA"/>
</dbReference>
<dbReference type="Pfam" id="PF01423">
    <property type="entry name" value="LSM"/>
    <property type="match status" value="1"/>
</dbReference>
<accession>A0A2H9TPN5</accession>
<dbReference type="PROSITE" id="PS52002">
    <property type="entry name" value="SM"/>
    <property type="match status" value="1"/>
</dbReference>
<sequence>IIWRKGRWASLSSPKLVVTGVLRGFDALTNMVLDQATERIDKGGLTERTLGFVVVKGSQVAMVAPATGIEEVSNPFFTNE</sequence>
<feature type="non-terminal residue" evidence="4">
    <location>
        <position position="1"/>
    </location>
</feature>
<dbReference type="GO" id="GO:0005689">
    <property type="term" value="C:U12-type spliceosomal complex"/>
    <property type="evidence" value="ECO:0007669"/>
    <property type="project" value="TreeGrafter"/>
</dbReference>
<dbReference type="SUPFAM" id="SSF50182">
    <property type="entry name" value="Sm-like ribonucleoproteins"/>
    <property type="match status" value="1"/>
</dbReference>
<gene>
    <name evidence="4" type="ORF">PSACC_00545</name>
</gene>
<evidence type="ECO:0000256" key="1">
    <source>
        <dbReference type="ARBA" id="ARBA00006850"/>
    </source>
</evidence>
<dbReference type="AlphaFoldDB" id="A0A2H9TPN5"/>
<evidence type="ECO:0000313" key="4">
    <source>
        <dbReference type="EMBL" id="PJF19630.1"/>
    </source>
</evidence>
<keyword evidence="2" id="KW-0687">Ribonucleoprotein</keyword>
<proteinExistence type="inferred from homology"/>
<dbReference type="PANTHER" id="PTHR10553:SF5">
    <property type="entry name" value="U6 SNRNA-ASSOCIATED SM-LIKE PROTEIN LSM7"/>
    <property type="match status" value="1"/>
</dbReference>
<dbReference type="InterPro" id="IPR044641">
    <property type="entry name" value="Lsm7/SmG-like"/>
</dbReference>
<comment type="similarity">
    <text evidence="1">Belongs to the snRNP Sm proteins family.</text>
</comment>
<evidence type="ECO:0000313" key="5">
    <source>
        <dbReference type="Proteomes" id="UP000240830"/>
    </source>
</evidence>
<evidence type="ECO:0000256" key="2">
    <source>
        <dbReference type="ARBA" id="ARBA00023274"/>
    </source>
</evidence>
<organism evidence="4 5">
    <name type="scientific">Paramicrosporidium saccamoebae</name>
    <dbReference type="NCBI Taxonomy" id="1246581"/>
    <lineage>
        <taxon>Eukaryota</taxon>
        <taxon>Fungi</taxon>
        <taxon>Fungi incertae sedis</taxon>
        <taxon>Cryptomycota</taxon>
        <taxon>Cryptomycota incertae sedis</taxon>
        <taxon>Paramicrosporidium</taxon>
    </lineage>
</organism>
<dbReference type="Proteomes" id="UP000240830">
    <property type="component" value="Unassembled WGS sequence"/>
</dbReference>
<keyword evidence="5" id="KW-1185">Reference proteome</keyword>
<name>A0A2H9TPN5_9FUNG</name>
<dbReference type="InterPro" id="IPR001163">
    <property type="entry name" value="Sm_dom_euk/arc"/>
</dbReference>
<dbReference type="PANTHER" id="PTHR10553">
    <property type="entry name" value="SMALL NUCLEAR RIBONUCLEOPROTEIN"/>
    <property type="match status" value="1"/>
</dbReference>
<dbReference type="InterPro" id="IPR010920">
    <property type="entry name" value="LSM_dom_sf"/>
</dbReference>
<dbReference type="GO" id="GO:0071013">
    <property type="term" value="C:catalytic step 2 spliceosome"/>
    <property type="evidence" value="ECO:0007669"/>
    <property type="project" value="TreeGrafter"/>
</dbReference>
<dbReference type="STRING" id="1246581.A0A2H9TPN5"/>
<evidence type="ECO:0000259" key="3">
    <source>
        <dbReference type="PROSITE" id="PS52002"/>
    </source>
</evidence>
<reference evidence="4 5" key="1">
    <citation type="submission" date="2016-10" db="EMBL/GenBank/DDBJ databases">
        <title>The genome of Paramicrosporidium saccamoebae is the missing link in understanding Cryptomycota and Microsporidia evolution.</title>
        <authorList>
            <person name="Quandt C.A."/>
            <person name="Beaudet D."/>
            <person name="Corsaro D."/>
            <person name="Michel R."/>
            <person name="Corradi N."/>
            <person name="James T."/>
        </authorList>
    </citation>
    <scope>NUCLEOTIDE SEQUENCE [LARGE SCALE GENOMIC DNA]</scope>
    <source>
        <strain evidence="4 5">KSL3</strain>
    </source>
</reference>
<dbReference type="GO" id="GO:0071004">
    <property type="term" value="C:U2-type prespliceosome"/>
    <property type="evidence" value="ECO:0007669"/>
    <property type="project" value="TreeGrafter"/>
</dbReference>
<feature type="domain" description="Sm" evidence="3">
    <location>
        <begin position="1"/>
        <end position="69"/>
    </location>
</feature>
<comment type="caution">
    <text evidence="4">The sequence shown here is derived from an EMBL/GenBank/DDBJ whole genome shotgun (WGS) entry which is preliminary data.</text>
</comment>
<protein>
    <submittedName>
        <fullName evidence="4">U6 snRNA-associated Sm-like protein LSm7</fullName>
    </submittedName>
</protein>
<dbReference type="Gene3D" id="2.30.30.100">
    <property type="match status" value="1"/>
</dbReference>